<evidence type="ECO:0000313" key="4">
    <source>
        <dbReference type="Proteomes" id="UP000003919"/>
    </source>
</evidence>
<dbReference type="GO" id="GO:0007165">
    <property type="term" value="P:signal transduction"/>
    <property type="evidence" value="ECO:0007669"/>
    <property type="project" value="InterPro"/>
</dbReference>
<dbReference type="Pfam" id="PF13676">
    <property type="entry name" value="TIR_2"/>
    <property type="match status" value="1"/>
</dbReference>
<dbReference type="STRING" id="388413.ALPR1_16429"/>
<dbReference type="PROSITE" id="PS50104">
    <property type="entry name" value="TIR"/>
    <property type="match status" value="1"/>
</dbReference>
<keyword evidence="1" id="KW-0812">Transmembrane</keyword>
<feature type="transmembrane region" description="Helical" evidence="1">
    <location>
        <begin position="192"/>
        <end position="211"/>
    </location>
</feature>
<dbReference type="RefSeq" id="WP_008202145.1">
    <property type="nucleotide sequence ID" value="NZ_CM001023.1"/>
</dbReference>
<evidence type="ECO:0000256" key="1">
    <source>
        <dbReference type="SAM" id="Phobius"/>
    </source>
</evidence>
<accession>A3I187</accession>
<keyword evidence="1" id="KW-0472">Membrane</keyword>
<dbReference type="Gene3D" id="3.40.50.10140">
    <property type="entry name" value="Toll/interleukin-1 receptor homology (TIR) domain"/>
    <property type="match status" value="1"/>
</dbReference>
<gene>
    <name evidence="3" type="ORF">ALPR1_16429</name>
</gene>
<dbReference type="EMBL" id="AAXU02000001">
    <property type="protein sequence ID" value="EAZ80233.1"/>
    <property type="molecule type" value="Genomic_DNA"/>
</dbReference>
<dbReference type="Proteomes" id="UP000003919">
    <property type="component" value="Unassembled WGS sequence"/>
</dbReference>
<dbReference type="eggNOG" id="COG2319">
    <property type="taxonomic scope" value="Bacteria"/>
</dbReference>
<dbReference type="InterPro" id="IPR000157">
    <property type="entry name" value="TIR_dom"/>
</dbReference>
<reference evidence="3 4" key="1">
    <citation type="journal article" date="2011" name="J. Bacteriol.">
        <title>Complete genome sequence of Algoriphagus sp. PR1, bacterial prey of a colony-forming choanoflagellate.</title>
        <authorList>
            <person name="Alegado R.A."/>
            <person name="Ferriera S."/>
            <person name="Nusbaum C."/>
            <person name="Young S.K."/>
            <person name="Zeng Q."/>
            <person name="Imamovic A."/>
            <person name="Fairclough S.R."/>
            <person name="King N."/>
        </authorList>
    </citation>
    <scope>NUCLEOTIDE SEQUENCE [LARGE SCALE GENOMIC DNA]</scope>
    <source>
        <strain evidence="3 4">PR1</strain>
    </source>
</reference>
<feature type="domain" description="TIR" evidence="2">
    <location>
        <begin position="1"/>
        <end position="144"/>
    </location>
</feature>
<keyword evidence="1" id="KW-1133">Transmembrane helix</keyword>
<dbReference type="InterPro" id="IPR035897">
    <property type="entry name" value="Toll_tir_struct_dom_sf"/>
</dbReference>
<dbReference type="AlphaFoldDB" id="A3I187"/>
<organism evidence="3 4">
    <name type="scientific">Algoriphagus machipongonensis</name>
    <dbReference type="NCBI Taxonomy" id="388413"/>
    <lineage>
        <taxon>Bacteria</taxon>
        <taxon>Pseudomonadati</taxon>
        <taxon>Bacteroidota</taxon>
        <taxon>Cytophagia</taxon>
        <taxon>Cytophagales</taxon>
        <taxon>Cyclobacteriaceae</taxon>
        <taxon>Algoriphagus</taxon>
    </lineage>
</organism>
<name>A3I187_9BACT</name>
<proteinExistence type="predicted"/>
<sequence>MKYNGFISYSHVSDGQLAPALQSSLERFAKPWYKLRNLDLFRDETNLSITPHLWSNIKQALDDSEYLIYIASPRSAKSKWVNKEIEYWLNTKSLESLLIVLSDGHLNWEDDFHKMSEKENVSLPPVLKNSFKEEPFYVDLRNMRTDLDLTLKNPIFKKEILKLAAQLHGKAAKDLASLEVSNYRKMIWTRNIGIILLLSLSIYLFLSIQLAEERKLLAEKMIDNNTESAKIVLNINKEAKSKLKEAQSVLDTLFEAQRVDKIKKIGSLTKWDFTIYFDFDKFNLNAQSRRELDYLIYVLSIEDELSIKLEVPYYYSFLTNEERIWFENLPKDTTEIIEAFNNYKTLNDILEELREVSESEEVDKRGVLNEDYSFHFQLMKCRSVLEYIKSRGIDLNGRYVVDFKINFTDELIQQYEDLNNMKDKFEFFAKNDFIKIQFY</sequence>
<dbReference type="SUPFAM" id="SSF52200">
    <property type="entry name" value="Toll/Interleukin receptor TIR domain"/>
    <property type="match status" value="1"/>
</dbReference>
<dbReference type="SMART" id="SM00255">
    <property type="entry name" value="TIR"/>
    <property type="match status" value="1"/>
</dbReference>
<evidence type="ECO:0000313" key="3">
    <source>
        <dbReference type="EMBL" id="EAZ80233.1"/>
    </source>
</evidence>
<dbReference type="HOGENOM" id="CLU_623536_0_0_10"/>
<protein>
    <submittedName>
        <fullName evidence="3">Membrane protein</fullName>
    </submittedName>
</protein>
<keyword evidence="4" id="KW-1185">Reference proteome</keyword>
<evidence type="ECO:0000259" key="2">
    <source>
        <dbReference type="PROSITE" id="PS50104"/>
    </source>
</evidence>
<dbReference type="OrthoDB" id="1454815at2"/>
<comment type="caution">
    <text evidence="3">The sequence shown here is derived from an EMBL/GenBank/DDBJ whole genome shotgun (WGS) entry which is preliminary data.</text>
</comment>